<sequence length="221" mass="22559">MKAIKSIPAITMLVAAVSSFADPLLLDFEDVTANTGYMAVGELYAAKGAHFSEGVFLAGSEKVFGEDIGLGNFYGPGGTTANRGAVNLNTSRNTNGVANLFTITTDHQFNGVFSLIYGGESTVTITAHLVNGSAVSSATGPATALCDASAFVCNWTSLSLDLNGVAASSFDISGTSGKLWFDNISFADAAGNGGGNVPEPTGMALSLAALGALAWSRKRNQ</sequence>
<reference evidence="2 3" key="1">
    <citation type="submission" date="2023-06" db="EMBL/GenBank/DDBJ databases">
        <title>Pelomonas sp. PFR6 16S ribosomal RNA gene Genome sequencing and assembly.</title>
        <authorList>
            <person name="Woo H."/>
        </authorList>
    </citation>
    <scope>NUCLEOTIDE SEQUENCE [LARGE SCALE GENOMIC DNA]</scope>
    <source>
        <strain evidence="2 3">PFR6</strain>
    </source>
</reference>
<feature type="chain" id="PRO_5046470012" evidence="1">
    <location>
        <begin position="22"/>
        <end position="221"/>
    </location>
</feature>
<dbReference type="RefSeq" id="WP_290360603.1">
    <property type="nucleotide sequence ID" value="NZ_JAUHHC010000005.1"/>
</dbReference>
<name>A0ABT8DVG3_9BURK</name>
<gene>
    <name evidence="2" type="ORF">QWJ38_18550</name>
</gene>
<dbReference type="InterPro" id="IPR013424">
    <property type="entry name" value="Ice-binding_C"/>
</dbReference>
<dbReference type="EMBL" id="JAUHHC010000005">
    <property type="protein sequence ID" value="MDN3922295.1"/>
    <property type="molecule type" value="Genomic_DNA"/>
</dbReference>
<evidence type="ECO:0000313" key="2">
    <source>
        <dbReference type="EMBL" id="MDN3922295.1"/>
    </source>
</evidence>
<accession>A0ABT8DVG3</accession>
<proteinExistence type="predicted"/>
<evidence type="ECO:0000313" key="3">
    <source>
        <dbReference type="Proteomes" id="UP001228044"/>
    </source>
</evidence>
<comment type="caution">
    <text evidence="2">The sequence shown here is derived from an EMBL/GenBank/DDBJ whole genome shotgun (WGS) entry which is preliminary data.</text>
</comment>
<keyword evidence="3" id="KW-1185">Reference proteome</keyword>
<organism evidence="2 3">
    <name type="scientific">Roseateles violae</name>
    <dbReference type="NCBI Taxonomy" id="3058042"/>
    <lineage>
        <taxon>Bacteria</taxon>
        <taxon>Pseudomonadati</taxon>
        <taxon>Pseudomonadota</taxon>
        <taxon>Betaproteobacteria</taxon>
        <taxon>Burkholderiales</taxon>
        <taxon>Sphaerotilaceae</taxon>
        <taxon>Roseateles</taxon>
    </lineage>
</organism>
<protein>
    <submittedName>
        <fullName evidence="2">PEP-CTERM sorting domain-containing protein</fullName>
    </submittedName>
</protein>
<feature type="signal peptide" evidence="1">
    <location>
        <begin position="1"/>
        <end position="21"/>
    </location>
</feature>
<dbReference type="NCBIfam" id="TIGR02595">
    <property type="entry name" value="PEP_CTERM"/>
    <property type="match status" value="1"/>
</dbReference>
<keyword evidence="1" id="KW-0732">Signal</keyword>
<evidence type="ECO:0000256" key="1">
    <source>
        <dbReference type="SAM" id="SignalP"/>
    </source>
</evidence>
<dbReference type="Proteomes" id="UP001228044">
    <property type="component" value="Unassembled WGS sequence"/>
</dbReference>